<evidence type="ECO:0000313" key="2">
    <source>
        <dbReference type="EMBL" id="GGI57699.1"/>
    </source>
</evidence>
<accession>A0ABQ2C006</accession>
<reference evidence="3" key="1">
    <citation type="journal article" date="2019" name="Int. J. Syst. Evol. Microbiol.">
        <title>The Global Catalogue of Microorganisms (GCM) 10K type strain sequencing project: providing services to taxonomists for standard genome sequencing and annotation.</title>
        <authorList>
            <consortium name="The Broad Institute Genomics Platform"/>
            <consortium name="The Broad Institute Genome Sequencing Center for Infectious Disease"/>
            <person name="Wu L."/>
            <person name="Ma J."/>
        </authorList>
    </citation>
    <scope>NUCLEOTIDE SEQUENCE [LARGE SCALE GENOMIC DNA]</scope>
    <source>
        <strain evidence="3">CCM 8681</strain>
    </source>
</reference>
<sequence length="283" mass="31204">MKKLALLTFAFALFFSVNAQVETPQPSPFSKIEQKVGLTDITIEYSRPSVKGRQIFGSLEPYGGNIWRTGANKNTIITFSDDVTIAGQDVKAGSYAIFTRLNSKTDWDVMLYADTENWGAPAEWDDSKVVASAKVEVMEIPFNVETFAIDINSITNNGAHLELIWEKSYAAVPFTVPTEDKVQATIDKALAGPGMGDYYNAAVYYTTEGKDPQLAKKWMDKALSMVDKPRFWHLRQKSLVYAAAGDKKGAIEAAKASLADAKKSNNAGYVKMNEDSLKEWGAL</sequence>
<dbReference type="InterPro" id="IPR021314">
    <property type="entry name" value="DUF2911"/>
</dbReference>
<feature type="chain" id="PRO_5045078871" description="DUF2911 domain-containing protein" evidence="1">
    <location>
        <begin position="20"/>
        <end position="283"/>
    </location>
</feature>
<keyword evidence="3" id="KW-1185">Reference proteome</keyword>
<evidence type="ECO:0000313" key="3">
    <source>
        <dbReference type="Proteomes" id="UP000624701"/>
    </source>
</evidence>
<organism evidence="2 3">
    <name type="scientific">Winogradskyella haliclonae</name>
    <dbReference type="NCBI Taxonomy" id="2048558"/>
    <lineage>
        <taxon>Bacteria</taxon>
        <taxon>Pseudomonadati</taxon>
        <taxon>Bacteroidota</taxon>
        <taxon>Flavobacteriia</taxon>
        <taxon>Flavobacteriales</taxon>
        <taxon>Flavobacteriaceae</taxon>
        <taxon>Winogradskyella</taxon>
    </lineage>
</organism>
<keyword evidence="1" id="KW-0732">Signal</keyword>
<feature type="signal peptide" evidence="1">
    <location>
        <begin position="1"/>
        <end position="19"/>
    </location>
</feature>
<protein>
    <recommendedName>
        <fullName evidence="4">DUF2911 domain-containing protein</fullName>
    </recommendedName>
</protein>
<evidence type="ECO:0000256" key="1">
    <source>
        <dbReference type="SAM" id="SignalP"/>
    </source>
</evidence>
<dbReference type="EMBL" id="BMDQ01000002">
    <property type="protein sequence ID" value="GGI57699.1"/>
    <property type="molecule type" value="Genomic_DNA"/>
</dbReference>
<dbReference type="Pfam" id="PF11138">
    <property type="entry name" value="DUF2911"/>
    <property type="match status" value="1"/>
</dbReference>
<name>A0ABQ2C006_9FLAO</name>
<dbReference type="RefSeq" id="WP_188374609.1">
    <property type="nucleotide sequence ID" value="NZ_BMDQ01000002.1"/>
</dbReference>
<dbReference type="Proteomes" id="UP000624701">
    <property type="component" value="Unassembled WGS sequence"/>
</dbReference>
<proteinExistence type="predicted"/>
<evidence type="ECO:0008006" key="4">
    <source>
        <dbReference type="Google" id="ProtNLM"/>
    </source>
</evidence>
<comment type="caution">
    <text evidence="2">The sequence shown here is derived from an EMBL/GenBank/DDBJ whole genome shotgun (WGS) entry which is preliminary data.</text>
</comment>
<gene>
    <name evidence="2" type="ORF">GCM10011444_20080</name>
</gene>